<sequence length="655" mass="71536">MLGQLRLITTLFFIVLSLFLSSFNVCFAEIGQSFAKYSPGENPFTAKAFVIRYWNKQISNNLPKPSFLLSKASPLSTVDSVVLTKLADQNALSSRLPSFCSSANLFCFSDLTPSLDKHDKDSNFASYSNRNFTNYGTSQLGGVDSFKNYSDNINVPVDSFRRYSRGSTGHNDKFSNYAPNGNVVDQSFNTYGSSATGGSGDFTNYNQLVNIPNLRFTSYESDANGRKQSFTSYTDETNSGDESFTSYGRNGNGVPVGFSSYGKESNVVGSTFTAYGETANGANDSFTSYGFDSNNPKNNFKSYGDGGNAAIDSFSSYRDRSNVGDDSFLSYAKDSNSAKVNFANYGKSFNEGTDTFKGYGKGALGQAIGFKTYGVNNTFKDYGNKKSVSFAGYTNPSSAKTTSSSLVSSGKSPNRWLVEPGKFFREAMLKEGTVMPMPDIRDKMPPRSFLPRSITSKLPFSSSRISELKQIFHATENSTMESILRNTLEECERAPSRGETKKCVGSIEDMIDFAVSVLGHNVVVRTTESVEGSKQNVMIGAVKGINGGKITKSVSCHQSLFPFLVYYCHAVPKVRVYEADILEPKSKAKINHGVAICHVDTSAWSPGHGAFVALGSSPGKIEGGAGIMKRVRSEKRIKLPQVMKWSEFCLRPRVL</sequence>
<accession>A0A822YI52</accession>
<dbReference type="InterPro" id="IPR004873">
    <property type="entry name" value="BURP_dom"/>
</dbReference>
<keyword evidence="6" id="KW-1185">Reference proteome</keyword>
<dbReference type="PROSITE" id="PS51277">
    <property type="entry name" value="BURP"/>
    <property type="match status" value="1"/>
</dbReference>
<gene>
    <name evidence="5" type="ORF">HUJ06_009810</name>
</gene>
<dbReference type="Pfam" id="PF03181">
    <property type="entry name" value="BURP"/>
    <property type="match status" value="1"/>
</dbReference>
<dbReference type="Proteomes" id="UP000607653">
    <property type="component" value="Unassembled WGS sequence"/>
</dbReference>
<dbReference type="PANTHER" id="PTHR31458">
    <property type="entry name" value="POLYGALACTURONASE 1 BETA-LIKE PROTEIN 2"/>
    <property type="match status" value="1"/>
</dbReference>
<reference evidence="5 6" key="1">
    <citation type="journal article" date="2020" name="Mol. Biol. Evol.">
        <title>Distinct Expression and Methylation Patterns for Genes with Different Fates following a Single Whole-Genome Duplication in Flowering Plants.</title>
        <authorList>
            <person name="Shi T."/>
            <person name="Rahmani R.S."/>
            <person name="Gugger P.F."/>
            <person name="Wang M."/>
            <person name="Li H."/>
            <person name="Zhang Y."/>
            <person name="Li Z."/>
            <person name="Wang Q."/>
            <person name="Van de Peer Y."/>
            <person name="Marchal K."/>
            <person name="Chen J."/>
        </authorList>
    </citation>
    <scope>NUCLEOTIDE SEQUENCE [LARGE SCALE GENOMIC DNA]</scope>
    <source>
        <tissue evidence="5">Leaf</tissue>
    </source>
</reference>
<keyword evidence="2" id="KW-0325">Glycoprotein</keyword>
<evidence type="ECO:0000259" key="4">
    <source>
        <dbReference type="PROSITE" id="PS51277"/>
    </source>
</evidence>
<dbReference type="SMART" id="SM01045">
    <property type="entry name" value="BURP"/>
    <property type="match status" value="1"/>
</dbReference>
<name>A0A822YI52_NELNU</name>
<proteinExistence type="predicted"/>
<feature type="signal peptide" evidence="3">
    <location>
        <begin position="1"/>
        <end position="28"/>
    </location>
</feature>
<dbReference type="AlphaFoldDB" id="A0A822YI52"/>
<dbReference type="InterPro" id="IPR051897">
    <property type="entry name" value="PG-associated_BURP"/>
</dbReference>
<organism evidence="5 6">
    <name type="scientific">Nelumbo nucifera</name>
    <name type="common">Sacred lotus</name>
    <dbReference type="NCBI Taxonomy" id="4432"/>
    <lineage>
        <taxon>Eukaryota</taxon>
        <taxon>Viridiplantae</taxon>
        <taxon>Streptophyta</taxon>
        <taxon>Embryophyta</taxon>
        <taxon>Tracheophyta</taxon>
        <taxon>Spermatophyta</taxon>
        <taxon>Magnoliopsida</taxon>
        <taxon>Proteales</taxon>
        <taxon>Nelumbonaceae</taxon>
        <taxon>Nelumbo</taxon>
    </lineage>
</organism>
<evidence type="ECO:0000256" key="2">
    <source>
        <dbReference type="ARBA" id="ARBA00023180"/>
    </source>
</evidence>
<evidence type="ECO:0000256" key="3">
    <source>
        <dbReference type="SAM" id="SignalP"/>
    </source>
</evidence>
<protein>
    <recommendedName>
        <fullName evidence="4">BURP domain-containing protein</fullName>
    </recommendedName>
</protein>
<evidence type="ECO:0000256" key="1">
    <source>
        <dbReference type="ARBA" id="ARBA00022729"/>
    </source>
</evidence>
<evidence type="ECO:0000313" key="5">
    <source>
        <dbReference type="EMBL" id="DAD30959.1"/>
    </source>
</evidence>
<dbReference type="PANTHER" id="PTHR31458:SF2">
    <property type="entry name" value="POLYGALACTURONASE 1 BETA-LIKE PROTEIN 2"/>
    <property type="match status" value="1"/>
</dbReference>
<comment type="caution">
    <text evidence="5">The sequence shown here is derived from an EMBL/GenBank/DDBJ whole genome shotgun (WGS) entry which is preliminary data.</text>
</comment>
<dbReference type="EMBL" id="DUZY01000003">
    <property type="protein sequence ID" value="DAD30959.1"/>
    <property type="molecule type" value="Genomic_DNA"/>
</dbReference>
<feature type="chain" id="PRO_5032846438" description="BURP domain-containing protein" evidence="3">
    <location>
        <begin position="29"/>
        <end position="655"/>
    </location>
</feature>
<feature type="domain" description="BURP" evidence="4">
    <location>
        <begin position="423"/>
        <end position="642"/>
    </location>
</feature>
<evidence type="ECO:0000313" key="6">
    <source>
        <dbReference type="Proteomes" id="UP000607653"/>
    </source>
</evidence>
<keyword evidence="1 3" id="KW-0732">Signal</keyword>